<dbReference type="InterPro" id="IPR038987">
    <property type="entry name" value="MoeA-like"/>
</dbReference>
<dbReference type="InterPro" id="IPR001453">
    <property type="entry name" value="MoaB/Mog_dom"/>
</dbReference>
<dbReference type="GO" id="GO:0006777">
    <property type="term" value="P:Mo-molybdopterin cofactor biosynthetic process"/>
    <property type="evidence" value="ECO:0007669"/>
    <property type="project" value="UniProtKB-UniRule"/>
</dbReference>
<evidence type="ECO:0000256" key="3">
    <source>
        <dbReference type="ARBA" id="ARBA00047317"/>
    </source>
</evidence>
<keyword evidence="8" id="KW-1185">Reference proteome</keyword>
<organism evidence="7 8">
    <name type="scientific">Desulforhopalus singaporensis</name>
    <dbReference type="NCBI Taxonomy" id="91360"/>
    <lineage>
        <taxon>Bacteria</taxon>
        <taxon>Pseudomonadati</taxon>
        <taxon>Thermodesulfobacteriota</taxon>
        <taxon>Desulfobulbia</taxon>
        <taxon>Desulfobulbales</taxon>
        <taxon>Desulfocapsaceae</taxon>
        <taxon>Desulforhopalus</taxon>
    </lineage>
</organism>
<feature type="domain" description="MoaB/Mog" evidence="6">
    <location>
        <begin position="194"/>
        <end position="333"/>
    </location>
</feature>
<gene>
    <name evidence="7" type="ORF">SAMN05660330_00253</name>
</gene>
<keyword evidence="4" id="KW-0500">Molybdenum</keyword>
<dbReference type="Gene3D" id="3.40.980.10">
    <property type="entry name" value="MoaB/Mog-like domain"/>
    <property type="match status" value="1"/>
</dbReference>
<dbReference type="SUPFAM" id="SSF53218">
    <property type="entry name" value="Molybdenum cofactor biosynthesis proteins"/>
    <property type="match status" value="1"/>
</dbReference>
<feature type="compositionally biased region" description="Basic and acidic residues" evidence="5">
    <location>
        <begin position="62"/>
        <end position="74"/>
    </location>
</feature>
<dbReference type="PANTHER" id="PTHR10192">
    <property type="entry name" value="MOLYBDOPTERIN BIOSYNTHESIS PROTEIN"/>
    <property type="match status" value="1"/>
</dbReference>
<feature type="region of interest" description="Disordered" evidence="5">
    <location>
        <begin position="57"/>
        <end position="76"/>
    </location>
</feature>
<dbReference type="Gene3D" id="2.170.190.11">
    <property type="entry name" value="Molybdopterin biosynthesis moea protein, domain 3"/>
    <property type="match status" value="1"/>
</dbReference>
<dbReference type="CDD" id="cd00887">
    <property type="entry name" value="MoeA"/>
    <property type="match status" value="1"/>
</dbReference>
<proteinExistence type="inferred from homology"/>
<dbReference type="GO" id="GO:0046872">
    <property type="term" value="F:metal ion binding"/>
    <property type="evidence" value="ECO:0007669"/>
    <property type="project" value="UniProtKB-UniRule"/>
</dbReference>
<dbReference type="EMBL" id="FNJI01000002">
    <property type="protein sequence ID" value="SDO44924.1"/>
    <property type="molecule type" value="Genomic_DNA"/>
</dbReference>
<evidence type="ECO:0000256" key="5">
    <source>
        <dbReference type="SAM" id="MobiDB-lite"/>
    </source>
</evidence>
<keyword evidence="4" id="KW-0501">Molybdenum cofactor biosynthesis</keyword>
<dbReference type="AlphaFoldDB" id="A0A1H0JMT7"/>
<accession>A0A1H0JMT7</accession>
<dbReference type="Gene3D" id="2.40.340.10">
    <property type="entry name" value="MoeA, C-terminal, domain IV"/>
    <property type="match status" value="1"/>
</dbReference>
<dbReference type="OrthoDB" id="9804758at2"/>
<sequence length="411" mass="44862">MNRILDCIEERFGSPATEMIPLSAAGGRFLTRDLAATGNMPVYDEALRDGYAIAIDDNPADDQGKEPSDDEAFRSGKTGEGMLEYVIDREIAAGCSDIVPLRPGYCHRIFTGGVVPAGVDMVVPFEECKEEGDRVVINLKEFAAGRNYIKRKGAEVRCGERLVERGERVCSDHITMLASIGIDQVPVARRPKVAYYCTGNELVTAGERLGTGLKKSLNGWVLSQAIVAGGGLVERGMVLGDDRQLLVSTFVEAAKSKIDLVITTGGMGPGKYDLVKSSFVEAGGDVVVDFLPMRPGKSLLFGTIEHTAFLGLPGPPPAVRTLANELVGPILKRMQGANRYWPEKFEAQILHDLRLKRDGVTHYKSGVYFIEGGKSFVRQSKRLEPVTCYIVTEPGRRLVKEGEMVTVHLRE</sequence>
<dbReference type="SUPFAM" id="SSF63882">
    <property type="entry name" value="MoeA N-terminal region -like"/>
    <property type="match status" value="1"/>
</dbReference>
<dbReference type="RefSeq" id="WP_092218971.1">
    <property type="nucleotide sequence ID" value="NZ_FNJI01000002.1"/>
</dbReference>
<dbReference type="UniPathway" id="UPA00344"/>
<dbReference type="GO" id="GO:0005829">
    <property type="term" value="C:cytosol"/>
    <property type="evidence" value="ECO:0007669"/>
    <property type="project" value="TreeGrafter"/>
</dbReference>
<keyword evidence="4 7" id="KW-0808">Transferase</keyword>
<evidence type="ECO:0000259" key="6">
    <source>
        <dbReference type="SMART" id="SM00852"/>
    </source>
</evidence>
<keyword evidence="4" id="KW-0479">Metal-binding</keyword>
<dbReference type="PANTHER" id="PTHR10192:SF5">
    <property type="entry name" value="GEPHYRIN"/>
    <property type="match status" value="1"/>
</dbReference>
<dbReference type="InterPro" id="IPR005110">
    <property type="entry name" value="MoeA_linker/N"/>
</dbReference>
<dbReference type="GO" id="GO:0061599">
    <property type="term" value="F:molybdopterin molybdotransferase activity"/>
    <property type="evidence" value="ECO:0007669"/>
    <property type="project" value="UniProtKB-UniRule"/>
</dbReference>
<dbReference type="InterPro" id="IPR036688">
    <property type="entry name" value="MoeA_C_domain_IV_sf"/>
</dbReference>
<dbReference type="InterPro" id="IPR036135">
    <property type="entry name" value="MoeA_linker/N_sf"/>
</dbReference>
<comment type="cofactor">
    <cofactor evidence="4">
        <name>Mg(2+)</name>
        <dbReference type="ChEBI" id="CHEBI:18420"/>
    </cofactor>
</comment>
<dbReference type="SMART" id="SM00852">
    <property type="entry name" value="MoCF_biosynth"/>
    <property type="match status" value="1"/>
</dbReference>
<dbReference type="Proteomes" id="UP000199073">
    <property type="component" value="Unassembled WGS sequence"/>
</dbReference>
<keyword evidence="4" id="KW-0460">Magnesium</keyword>
<dbReference type="STRING" id="91360.SAMN05660330_00253"/>
<evidence type="ECO:0000256" key="1">
    <source>
        <dbReference type="ARBA" id="ARBA00002901"/>
    </source>
</evidence>
<evidence type="ECO:0000313" key="7">
    <source>
        <dbReference type="EMBL" id="SDO44924.1"/>
    </source>
</evidence>
<reference evidence="7 8" key="1">
    <citation type="submission" date="2016-10" db="EMBL/GenBank/DDBJ databases">
        <authorList>
            <person name="de Groot N.N."/>
        </authorList>
    </citation>
    <scope>NUCLEOTIDE SEQUENCE [LARGE SCALE GENOMIC DNA]</scope>
    <source>
        <strain evidence="7 8">DSM 12130</strain>
    </source>
</reference>
<dbReference type="InterPro" id="IPR036425">
    <property type="entry name" value="MoaB/Mog-like_dom_sf"/>
</dbReference>
<dbReference type="Gene3D" id="3.90.105.10">
    <property type="entry name" value="Molybdopterin biosynthesis moea protein, domain 2"/>
    <property type="match status" value="1"/>
</dbReference>
<dbReference type="Pfam" id="PF00994">
    <property type="entry name" value="MoCF_biosynth"/>
    <property type="match status" value="1"/>
</dbReference>
<comment type="function">
    <text evidence="1 4">Catalyzes the insertion of molybdate into adenylated molybdopterin with the concomitant release of AMP.</text>
</comment>
<dbReference type="EC" id="2.10.1.1" evidence="4"/>
<comment type="pathway">
    <text evidence="4">Cofactor biosynthesis; molybdopterin biosynthesis.</text>
</comment>
<dbReference type="Pfam" id="PF03453">
    <property type="entry name" value="MoeA_N"/>
    <property type="match status" value="1"/>
</dbReference>
<evidence type="ECO:0000256" key="4">
    <source>
        <dbReference type="RuleBase" id="RU365090"/>
    </source>
</evidence>
<comment type="similarity">
    <text evidence="2 4">Belongs to the MoeA family.</text>
</comment>
<name>A0A1H0JMT7_9BACT</name>
<protein>
    <recommendedName>
        <fullName evidence="4">Molybdopterin molybdenumtransferase</fullName>
        <ecNumber evidence="4">2.10.1.1</ecNumber>
    </recommendedName>
</protein>
<evidence type="ECO:0000313" key="8">
    <source>
        <dbReference type="Proteomes" id="UP000199073"/>
    </source>
</evidence>
<evidence type="ECO:0000256" key="2">
    <source>
        <dbReference type="ARBA" id="ARBA00010763"/>
    </source>
</evidence>
<comment type="catalytic activity">
    <reaction evidence="3">
        <text>adenylyl-molybdopterin + molybdate = Mo-molybdopterin + AMP + H(+)</text>
        <dbReference type="Rhea" id="RHEA:35047"/>
        <dbReference type="ChEBI" id="CHEBI:15378"/>
        <dbReference type="ChEBI" id="CHEBI:36264"/>
        <dbReference type="ChEBI" id="CHEBI:62727"/>
        <dbReference type="ChEBI" id="CHEBI:71302"/>
        <dbReference type="ChEBI" id="CHEBI:456215"/>
        <dbReference type="EC" id="2.10.1.1"/>
    </reaction>
</comment>